<dbReference type="KEGG" id="psco:LY89DRAFT_687371"/>
<evidence type="ECO:0000313" key="12">
    <source>
        <dbReference type="Proteomes" id="UP000070700"/>
    </source>
</evidence>
<dbReference type="GeneID" id="28825210"/>
<organism evidence="11 12">
    <name type="scientific">Mollisia scopiformis</name>
    <name type="common">Conifer needle endophyte fungus</name>
    <name type="synonym">Phialocephala scopiformis</name>
    <dbReference type="NCBI Taxonomy" id="149040"/>
    <lineage>
        <taxon>Eukaryota</taxon>
        <taxon>Fungi</taxon>
        <taxon>Dikarya</taxon>
        <taxon>Ascomycota</taxon>
        <taxon>Pezizomycotina</taxon>
        <taxon>Leotiomycetes</taxon>
        <taxon>Helotiales</taxon>
        <taxon>Mollisiaceae</taxon>
        <taxon>Mollisia</taxon>
    </lineage>
</organism>
<dbReference type="GO" id="GO:0030600">
    <property type="term" value="F:feruloyl esterase activity"/>
    <property type="evidence" value="ECO:0007669"/>
    <property type="project" value="UniProtKB-EC"/>
</dbReference>
<keyword evidence="8" id="KW-0624">Polysaccharide degradation</keyword>
<evidence type="ECO:0000256" key="10">
    <source>
        <dbReference type="SAM" id="SignalP"/>
    </source>
</evidence>
<evidence type="ECO:0000256" key="6">
    <source>
        <dbReference type="ARBA" id="ARBA00022801"/>
    </source>
</evidence>
<evidence type="ECO:0000256" key="2">
    <source>
        <dbReference type="ARBA" id="ARBA00013091"/>
    </source>
</evidence>
<dbReference type="EMBL" id="KQ947422">
    <property type="protein sequence ID" value="KUJ13136.1"/>
    <property type="molecule type" value="Genomic_DNA"/>
</dbReference>
<dbReference type="InParanoid" id="A0A194WYU4"/>
<keyword evidence="12" id="KW-1185">Reference proteome</keyword>
<evidence type="ECO:0000313" key="11">
    <source>
        <dbReference type="EMBL" id="KUJ13136.1"/>
    </source>
</evidence>
<feature type="signal peptide" evidence="10">
    <location>
        <begin position="1"/>
        <end position="21"/>
    </location>
</feature>
<dbReference type="InterPro" id="IPR043595">
    <property type="entry name" value="FaeB/C/D"/>
</dbReference>
<keyword evidence="4" id="KW-0858">Xylan degradation</keyword>
<dbReference type="OrthoDB" id="424610at2759"/>
<evidence type="ECO:0000256" key="9">
    <source>
        <dbReference type="ARBA" id="ARBA00034075"/>
    </source>
</evidence>
<dbReference type="Gene3D" id="3.40.50.1820">
    <property type="entry name" value="alpha/beta hydrolase"/>
    <property type="match status" value="1"/>
</dbReference>
<protein>
    <recommendedName>
        <fullName evidence="2">feruloyl esterase</fullName>
        <ecNumber evidence="2">3.1.1.73</ecNumber>
    </recommendedName>
</protein>
<dbReference type="EC" id="3.1.1.73" evidence="2"/>
<evidence type="ECO:0000256" key="3">
    <source>
        <dbReference type="ARBA" id="ARBA00022525"/>
    </source>
</evidence>
<keyword evidence="3" id="KW-0964">Secreted</keyword>
<keyword evidence="5 10" id="KW-0732">Signal</keyword>
<evidence type="ECO:0000256" key="5">
    <source>
        <dbReference type="ARBA" id="ARBA00022729"/>
    </source>
</evidence>
<dbReference type="PANTHER" id="PTHR38050:SF2">
    <property type="entry name" value="FERULOYL ESTERASE C-RELATED"/>
    <property type="match status" value="1"/>
</dbReference>
<evidence type="ECO:0000256" key="8">
    <source>
        <dbReference type="ARBA" id="ARBA00023326"/>
    </source>
</evidence>
<name>A0A194WYU4_MOLSC</name>
<evidence type="ECO:0000256" key="7">
    <source>
        <dbReference type="ARBA" id="ARBA00023277"/>
    </source>
</evidence>
<dbReference type="Proteomes" id="UP000070700">
    <property type="component" value="Unassembled WGS sequence"/>
</dbReference>
<proteinExistence type="predicted"/>
<keyword evidence="6" id="KW-0378">Hydrolase</keyword>
<comment type="catalytic activity">
    <reaction evidence="9">
        <text>feruloyl-polysaccharide + H2O = ferulate + polysaccharide.</text>
        <dbReference type="EC" id="3.1.1.73"/>
    </reaction>
</comment>
<dbReference type="AlphaFoldDB" id="A0A194WYU4"/>
<reference evidence="11 12" key="1">
    <citation type="submission" date="2015-10" db="EMBL/GenBank/DDBJ databases">
        <title>Full genome of DAOMC 229536 Phialocephala scopiformis, a fungal endophyte of spruce producing the potent anti-insectan compound rugulosin.</title>
        <authorList>
            <consortium name="DOE Joint Genome Institute"/>
            <person name="Walker A.K."/>
            <person name="Frasz S.L."/>
            <person name="Seifert K.A."/>
            <person name="Miller J.D."/>
            <person name="Mondo S.J."/>
            <person name="Labutti K."/>
            <person name="Lipzen A."/>
            <person name="Dockter R."/>
            <person name="Kennedy M."/>
            <person name="Grigoriev I.V."/>
            <person name="Spatafora J.W."/>
        </authorList>
    </citation>
    <scope>NUCLEOTIDE SEQUENCE [LARGE SCALE GENOMIC DNA]</scope>
    <source>
        <strain evidence="11 12">CBS 120377</strain>
    </source>
</reference>
<evidence type="ECO:0000256" key="4">
    <source>
        <dbReference type="ARBA" id="ARBA00022651"/>
    </source>
</evidence>
<dbReference type="GO" id="GO:0045493">
    <property type="term" value="P:xylan catabolic process"/>
    <property type="evidence" value="ECO:0007669"/>
    <property type="project" value="UniProtKB-KW"/>
</dbReference>
<dbReference type="GO" id="GO:0005576">
    <property type="term" value="C:extracellular region"/>
    <property type="evidence" value="ECO:0007669"/>
    <property type="project" value="UniProtKB-SubCell"/>
</dbReference>
<dbReference type="InterPro" id="IPR029058">
    <property type="entry name" value="AB_hydrolase_fold"/>
</dbReference>
<keyword evidence="7" id="KW-0119">Carbohydrate metabolism</keyword>
<evidence type="ECO:0000256" key="1">
    <source>
        <dbReference type="ARBA" id="ARBA00004613"/>
    </source>
</evidence>
<sequence length="372" mass="39260">MLFSFVSLLARFLALATLSSAQTTTSSTSVCPSIVSDIPILTTLSLTAEPTRTFYQFLPPAYTGGPSQSALPVILSFHGASRNATEQAGLDRFWDPVFQGSTPYIVIYAEAHKTTWEGTPNIIDNDTGYTGNILDQINASLSIDSERIFGSGKSDGAGFLNVLACDTSLEGRFAAFAPVSGAFYTFNDTTAGTPTESGGTCNPAVVDTDLYLSGDPPVSHACTPTATVTLNGTPTVVSRVPPILEFHGGSDTTIPYNGGLGRDNFCLPTIPHWIQQWAARDNLPVTNTTSAITSEATAFIFGSGTTDGLVMHVFDGPDVSHSWPATFLNDDNQPPGCGPFGGGDGNGDGPASFNATPMIISFFNEWPRTRLT</sequence>
<gene>
    <name evidence="11" type="ORF">LY89DRAFT_687371</name>
</gene>
<dbReference type="PANTHER" id="PTHR38050">
    <property type="match status" value="1"/>
</dbReference>
<accession>A0A194WYU4</accession>
<feature type="chain" id="PRO_5008267683" description="feruloyl esterase" evidence="10">
    <location>
        <begin position="22"/>
        <end position="372"/>
    </location>
</feature>
<comment type="subcellular location">
    <subcellularLocation>
        <location evidence="1">Secreted</location>
    </subcellularLocation>
</comment>
<dbReference type="RefSeq" id="XP_018067491.1">
    <property type="nucleotide sequence ID" value="XM_018215484.1"/>
</dbReference>
<dbReference type="SUPFAM" id="SSF53474">
    <property type="entry name" value="alpha/beta-Hydrolases"/>
    <property type="match status" value="2"/>
</dbReference>